<reference evidence="9" key="1">
    <citation type="submission" date="2021-01" db="EMBL/GenBank/DDBJ databases">
        <authorList>
            <person name="Corre E."/>
            <person name="Pelletier E."/>
            <person name="Niang G."/>
            <person name="Scheremetjew M."/>
            <person name="Finn R."/>
            <person name="Kale V."/>
            <person name="Holt S."/>
            <person name="Cochrane G."/>
            <person name="Meng A."/>
            <person name="Brown T."/>
            <person name="Cohen L."/>
        </authorList>
    </citation>
    <scope>NUCLEOTIDE SEQUENCE</scope>
    <source>
        <strain evidence="9">CCMP1243</strain>
    </source>
</reference>
<evidence type="ECO:0000256" key="6">
    <source>
        <dbReference type="ARBA" id="ARBA00022801"/>
    </source>
</evidence>
<gene>
    <name evidence="9" type="ORF">RMAR1173_LOCUS4939</name>
</gene>
<dbReference type="EMBL" id="HBHJ01007688">
    <property type="protein sequence ID" value="CAD9672211.1"/>
    <property type="molecule type" value="Transcribed_RNA"/>
</dbReference>
<accession>A0A7S2RIM1</accession>
<dbReference type="GO" id="GO:0030145">
    <property type="term" value="F:manganese ion binding"/>
    <property type="evidence" value="ECO:0007669"/>
    <property type="project" value="InterPro"/>
</dbReference>
<dbReference type="GO" id="GO:0006508">
    <property type="term" value="P:proteolysis"/>
    <property type="evidence" value="ECO:0007669"/>
    <property type="project" value="UniProtKB-KW"/>
</dbReference>
<dbReference type="PRINTS" id="PR00481">
    <property type="entry name" value="LAMNOPPTDASE"/>
</dbReference>
<dbReference type="InterPro" id="IPR000819">
    <property type="entry name" value="Peptidase_M17_C"/>
</dbReference>
<dbReference type="SUPFAM" id="SSF53187">
    <property type="entry name" value="Zn-dependent exopeptidases"/>
    <property type="match status" value="1"/>
</dbReference>
<protein>
    <recommendedName>
        <fullName evidence="8">Cytosol aminopeptidase domain-containing protein</fullName>
    </recommendedName>
</protein>
<keyword evidence="6" id="KW-0378">Hydrolase</keyword>
<comment type="similarity">
    <text evidence="3">Belongs to the peptidase M17 family.</text>
</comment>
<dbReference type="InterPro" id="IPR023042">
    <property type="entry name" value="Peptidase_M17_leu_NH2_pept"/>
</dbReference>
<dbReference type="NCBIfam" id="NF002076">
    <property type="entry name" value="PRK00913.2-3"/>
    <property type="match status" value="1"/>
</dbReference>
<feature type="signal peptide" evidence="7">
    <location>
        <begin position="1"/>
        <end position="21"/>
    </location>
</feature>
<evidence type="ECO:0000256" key="3">
    <source>
        <dbReference type="ARBA" id="ARBA00009528"/>
    </source>
</evidence>
<name>A0A7S2RIM1_9STRA</name>
<comment type="catalytic activity">
    <reaction evidence="2">
        <text>Release of N-terminal proline from a peptide.</text>
        <dbReference type="EC" id="3.4.11.5"/>
    </reaction>
</comment>
<keyword evidence="7" id="KW-0732">Signal</keyword>
<feature type="chain" id="PRO_5031153177" description="Cytosol aminopeptidase domain-containing protein" evidence="7">
    <location>
        <begin position="22"/>
        <end position="587"/>
    </location>
</feature>
<dbReference type="InterPro" id="IPR008283">
    <property type="entry name" value="Peptidase_M17_N"/>
</dbReference>
<keyword evidence="5" id="KW-0645">Protease</keyword>
<dbReference type="PANTHER" id="PTHR11963">
    <property type="entry name" value="LEUCINE AMINOPEPTIDASE-RELATED"/>
    <property type="match status" value="1"/>
</dbReference>
<evidence type="ECO:0000256" key="5">
    <source>
        <dbReference type="ARBA" id="ARBA00022670"/>
    </source>
</evidence>
<dbReference type="PANTHER" id="PTHR11963:SF23">
    <property type="entry name" value="CYTOSOL AMINOPEPTIDASE"/>
    <property type="match status" value="1"/>
</dbReference>
<dbReference type="AlphaFoldDB" id="A0A7S2RIM1"/>
<dbReference type="Pfam" id="PF00883">
    <property type="entry name" value="Peptidase_M17"/>
    <property type="match status" value="1"/>
</dbReference>
<sequence>MSRTLAHRLLVALALCSTALGFLHPQPGSSMMYSSVRRQAGLAIAGYRLAAARSMPRWSKGMRMSTTDEPIAMTSIPSFEVTASSTAAKEWKGDLLVVPIFAEPAKEGGEEAEDAQPKLAILSDVASDLDGALDGAVSELVASDELKGNTGDSSVARLGSSALRRIAAVGLGQSSKMDDKAAASLGAAVAKLAKDCKCERVALALPEEVEGNMQGLLSGMMNAIYVDNRFRTGDRVEKPMKLTSIEILSGSDLGDVPALADKARGLASGINLCRDLVGAPANVLTPESMADVARYIAEVHGMEAEILEKDEILARGMGAYMGVAQGSVPGAGDPRFIHLTYKPKAGEVKKRLAVIGKGLTFDSGGYNLKAGAGSMIEMMKFDMGGAGATLGAAKAVGALQPEGVEVHFIVAACENMISDRAMRPGDILTASNGKTIEVINTDAEGRLTLADALVFAEKLEVDSIVDMATLTGACIISLGDKFAGLWSSDDGLAESLQASAKATGDKVWRMPLASEYNDQLKSKLADLKNVGGRAAGSITAALFLKEFVEKTPWAHIDIAGPVWDDKAGGATGYGVRLLVDWVEKQGA</sequence>
<keyword evidence="4" id="KW-0031">Aminopeptidase</keyword>
<dbReference type="InterPro" id="IPR043472">
    <property type="entry name" value="Macro_dom-like"/>
</dbReference>
<dbReference type="Gene3D" id="3.40.630.10">
    <property type="entry name" value="Zn peptidases"/>
    <property type="match status" value="1"/>
</dbReference>
<evidence type="ECO:0000256" key="7">
    <source>
        <dbReference type="SAM" id="SignalP"/>
    </source>
</evidence>
<dbReference type="GO" id="GO:0070006">
    <property type="term" value="F:metalloaminopeptidase activity"/>
    <property type="evidence" value="ECO:0007669"/>
    <property type="project" value="InterPro"/>
</dbReference>
<feature type="domain" description="Cytosol aminopeptidase" evidence="8">
    <location>
        <begin position="440"/>
        <end position="447"/>
    </location>
</feature>
<evidence type="ECO:0000256" key="2">
    <source>
        <dbReference type="ARBA" id="ARBA00001585"/>
    </source>
</evidence>
<proteinExistence type="inferred from homology"/>
<comment type="catalytic activity">
    <reaction evidence="1">
        <text>Release of an N-terminal amino acid, Xaa-|-Yaa-, in which Xaa is preferably Leu, but may be other amino acids including Pro although not Arg or Lys, and Yaa may be Pro. Amino acid amides and methyl esters are also readily hydrolyzed, but rates on arylamides are exceedingly low.</text>
        <dbReference type="EC" id="3.4.11.1"/>
    </reaction>
</comment>
<organism evidence="9">
    <name type="scientific">Rhizochromulina marina</name>
    <dbReference type="NCBI Taxonomy" id="1034831"/>
    <lineage>
        <taxon>Eukaryota</taxon>
        <taxon>Sar</taxon>
        <taxon>Stramenopiles</taxon>
        <taxon>Ochrophyta</taxon>
        <taxon>Dictyochophyceae</taxon>
        <taxon>Rhizochromulinales</taxon>
        <taxon>Rhizochromulina</taxon>
    </lineage>
</organism>
<dbReference type="InterPro" id="IPR011356">
    <property type="entry name" value="Leucine_aapep/pepB"/>
</dbReference>
<dbReference type="GO" id="GO:0005737">
    <property type="term" value="C:cytoplasm"/>
    <property type="evidence" value="ECO:0007669"/>
    <property type="project" value="InterPro"/>
</dbReference>
<evidence type="ECO:0000256" key="4">
    <source>
        <dbReference type="ARBA" id="ARBA00022438"/>
    </source>
</evidence>
<dbReference type="SUPFAM" id="SSF52949">
    <property type="entry name" value="Macro domain-like"/>
    <property type="match status" value="1"/>
</dbReference>
<dbReference type="Pfam" id="PF02789">
    <property type="entry name" value="Peptidase_M17_N"/>
    <property type="match status" value="1"/>
</dbReference>
<evidence type="ECO:0000313" key="9">
    <source>
        <dbReference type="EMBL" id="CAD9672211.1"/>
    </source>
</evidence>
<dbReference type="CDD" id="cd00433">
    <property type="entry name" value="Peptidase_M17"/>
    <property type="match status" value="1"/>
</dbReference>
<evidence type="ECO:0000259" key="8">
    <source>
        <dbReference type="PROSITE" id="PS00631"/>
    </source>
</evidence>
<evidence type="ECO:0000256" key="1">
    <source>
        <dbReference type="ARBA" id="ARBA00000135"/>
    </source>
</evidence>
<dbReference type="PROSITE" id="PS00631">
    <property type="entry name" value="CYTOSOL_AP"/>
    <property type="match status" value="1"/>
</dbReference>
<dbReference type="HAMAP" id="MF_00181">
    <property type="entry name" value="Cytosol_peptidase_M17"/>
    <property type="match status" value="1"/>
</dbReference>
<dbReference type="Gene3D" id="3.40.220.10">
    <property type="entry name" value="Leucine Aminopeptidase, subunit E, domain 1"/>
    <property type="match status" value="1"/>
</dbReference>